<comment type="similarity">
    <text evidence="2">Belongs to the IRF2BP family.</text>
</comment>
<keyword evidence="3" id="KW-0539">Nucleus</keyword>
<feature type="compositionally biased region" description="Pro residues" evidence="4">
    <location>
        <begin position="180"/>
        <end position="189"/>
    </location>
</feature>
<dbReference type="PANTHER" id="PTHR10816:SF19">
    <property type="entry name" value="PROTEIN INTERACTING WITH TTK69 AND SIN3A, ISOFORM D"/>
    <property type="match status" value="1"/>
</dbReference>
<dbReference type="Gene3D" id="1.10.10.1580">
    <property type="entry name" value="Interferon regulatory factor 2-binding protein"/>
    <property type="match status" value="1"/>
</dbReference>
<dbReference type="PANTHER" id="PTHR10816">
    <property type="entry name" value="MYELIN TRANSCRIPTION FACTOR 1-RELATED"/>
    <property type="match status" value="1"/>
</dbReference>
<dbReference type="Pfam" id="PF25457">
    <property type="entry name" value="IRF-2BP1_2_M"/>
    <property type="match status" value="1"/>
</dbReference>
<reference evidence="8" key="1">
    <citation type="journal article" date="2017" name="Toxicon">
        <title>Venom-gland transcriptomics and venom proteomics of the Hentz striped scorpion (Centruroides hentzi; Buthidae) reveal high toxin diversity in a harmless member of a lethal family.</title>
        <authorList>
            <person name="Ward M.J."/>
            <person name="Ellsworth S.A."/>
            <person name="Rokyta D.R."/>
        </authorList>
    </citation>
    <scope>NUCLEOTIDE SEQUENCE</scope>
    <source>
        <tissue evidence="8">Venom gland</tissue>
    </source>
</reference>
<feature type="compositionally biased region" description="Polar residues" evidence="4">
    <location>
        <begin position="294"/>
        <end position="327"/>
    </location>
</feature>
<dbReference type="InterPro" id="IPR057414">
    <property type="entry name" value="Zf-C3HC4_IRF-2BP1_2"/>
</dbReference>
<evidence type="ECO:0000259" key="6">
    <source>
        <dbReference type="Pfam" id="PF25454"/>
    </source>
</evidence>
<dbReference type="InterPro" id="IPR044882">
    <property type="entry name" value="I2BP1/2_C3HC4-RING_sf"/>
</dbReference>
<feature type="domain" description="Interferon regulatory factor 2-binding protein 1/2-like C3HC4 zinc finger" evidence="6">
    <location>
        <begin position="406"/>
        <end position="479"/>
    </location>
</feature>
<comment type="subcellular location">
    <subcellularLocation>
        <location evidence="1">Nucleus</location>
    </subcellularLocation>
</comment>
<evidence type="ECO:0000256" key="3">
    <source>
        <dbReference type="ARBA" id="ARBA00023242"/>
    </source>
</evidence>
<dbReference type="InterPro" id="IPR058682">
    <property type="entry name" value="IRF-2BP1/2-like_M"/>
</dbReference>
<evidence type="ECO:0000313" key="8">
    <source>
        <dbReference type="EMBL" id="MBW20155.1"/>
    </source>
</evidence>
<evidence type="ECO:0000256" key="2">
    <source>
        <dbReference type="ARBA" id="ARBA00010802"/>
    </source>
</evidence>
<dbReference type="Pfam" id="PF25454">
    <property type="entry name" value="zf-C3HC4_IRF-2BP1_2"/>
    <property type="match status" value="1"/>
</dbReference>
<feature type="domain" description="Interferon regulatory factor 2-binding protein 1/2-like zinc finger" evidence="5">
    <location>
        <begin position="11"/>
        <end position="62"/>
    </location>
</feature>
<dbReference type="FunFam" id="1.10.10.1580:FF:000001">
    <property type="entry name" value="interferon regulatory factor 2-binding protein 2"/>
    <property type="match status" value="1"/>
</dbReference>
<dbReference type="InterPro" id="IPR022750">
    <property type="entry name" value="IRF-2BP1_2-like_Znf"/>
</dbReference>
<proteinExistence type="inferred from homology"/>
<feature type="compositionally biased region" description="Basic and acidic residues" evidence="4">
    <location>
        <begin position="219"/>
        <end position="230"/>
    </location>
</feature>
<evidence type="ECO:0000259" key="5">
    <source>
        <dbReference type="Pfam" id="PF11261"/>
    </source>
</evidence>
<dbReference type="GO" id="GO:0003714">
    <property type="term" value="F:transcription corepressor activity"/>
    <property type="evidence" value="ECO:0007669"/>
    <property type="project" value="TreeGrafter"/>
</dbReference>
<feature type="region of interest" description="Disordered" evidence="4">
    <location>
        <begin position="161"/>
        <end position="237"/>
    </location>
</feature>
<dbReference type="AlphaFoldDB" id="A0A2I9LP47"/>
<dbReference type="EMBL" id="GFWZ01000165">
    <property type="protein sequence ID" value="MBW20155.1"/>
    <property type="molecule type" value="Transcribed_RNA"/>
</dbReference>
<evidence type="ECO:0000256" key="4">
    <source>
        <dbReference type="SAM" id="MobiDB-lite"/>
    </source>
</evidence>
<protein>
    <submittedName>
        <fullName evidence="8">Interferon regulatory factor 2-binding protein-like A</fullName>
    </submittedName>
</protein>
<dbReference type="Pfam" id="PF11261">
    <property type="entry name" value="IRF-2BP1_2"/>
    <property type="match status" value="1"/>
</dbReference>
<sequence>MVKMSALSRGQRQHCYLCDLPRMPWAMLNDFSEPVCRGCVNYEGADRIELVLETARQMKRAHGFQEGRSVYKTSPLPSVSRGHSEILNGTSAVTVTAEPTVIPVHAATARSPVPAVSLERYPPHDPNRARAALLEYNTSQRLGNSLHGHRVEEVPHDATTAALNRGSPSLGNRAVSGLPVAPPPPPAPHVPLTTSTTRSNNKRTSSDRDDDDSSATSENSKRTMLEDHGVRPPLTRGESLPAAVSVMGVPFDARYKKEHAMVGRVYSFDAATSLKAAFNAINNVSTTSASTVSPLSNCTTTPPDASSSSGPTQNGQSPMASLMSVTDNLPPGSPRNSEQTATNSNSRPASATSRHSPNSTAPPTGKKTPSGGRHNVGTGDSESITTTTSVPSTTAPADAPLPAAPLKCTLCNERLEDTHFVQCPSVPHHKFCFPCSRESIKSQGAANGNEVYCPSGEKCPLAGSNVPWAFMQGEIATILGEEFKIKKERET</sequence>
<evidence type="ECO:0000259" key="7">
    <source>
        <dbReference type="Pfam" id="PF25457"/>
    </source>
</evidence>
<dbReference type="GO" id="GO:0006357">
    <property type="term" value="P:regulation of transcription by RNA polymerase II"/>
    <property type="evidence" value="ECO:0007669"/>
    <property type="project" value="TreeGrafter"/>
</dbReference>
<dbReference type="GO" id="GO:0005634">
    <property type="term" value="C:nucleus"/>
    <property type="evidence" value="ECO:0007669"/>
    <property type="project" value="UniProtKB-SubCell"/>
</dbReference>
<accession>A0A2I9LP47</accession>
<name>A0A2I9LP47_9SCOR</name>
<feature type="compositionally biased region" description="Polar residues" evidence="4">
    <location>
        <begin position="334"/>
        <end position="362"/>
    </location>
</feature>
<feature type="domain" description="IRF-2BP1/2-like middle" evidence="7">
    <location>
        <begin position="205"/>
        <end position="295"/>
    </location>
</feature>
<feature type="region of interest" description="Disordered" evidence="4">
    <location>
        <begin position="287"/>
        <end position="402"/>
    </location>
</feature>
<feature type="compositionally biased region" description="Low complexity" evidence="4">
    <location>
        <begin position="383"/>
        <end position="402"/>
    </location>
</feature>
<feature type="compositionally biased region" description="Low complexity" evidence="4">
    <location>
        <begin position="190"/>
        <end position="203"/>
    </location>
</feature>
<dbReference type="SUPFAM" id="SSF57850">
    <property type="entry name" value="RING/U-box"/>
    <property type="match status" value="1"/>
</dbReference>
<evidence type="ECO:0000256" key="1">
    <source>
        <dbReference type="ARBA" id="ARBA00004123"/>
    </source>
</evidence>
<organism evidence="8">
    <name type="scientific">Centruroides hentzi</name>
    <dbReference type="NCBI Taxonomy" id="88313"/>
    <lineage>
        <taxon>Eukaryota</taxon>
        <taxon>Metazoa</taxon>
        <taxon>Ecdysozoa</taxon>
        <taxon>Arthropoda</taxon>
        <taxon>Chelicerata</taxon>
        <taxon>Arachnida</taxon>
        <taxon>Scorpiones</taxon>
        <taxon>Buthida</taxon>
        <taxon>Buthoidea</taxon>
        <taxon>Buthidae</taxon>
        <taxon>Centruroides</taxon>
    </lineage>
</organism>